<evidence type="ECO:0000256" key="2">
    <source>
        <dbReference type="ARBA" id="ARBA00006275"/>
    </source>
</evidence>
<evidence type="ECO:0000256" key="1">
    <source>
        <dbReference type="ARBA" id="ARBA00004442"/>
    </source>
</evidence>
<dbReference type="AlphaFoldDB" id="A0A6M1SYR8"/>
<sequence length="452" mass="49724">MRKLIKQVIPLLLVGGLVMFGCDKQLDITPAQSISSDIALSTSENVEATLVGAYDAMSNGSVLGGNMFYEPDLLADDGEVRWTGTFEEPEQMWLKRLQVENIDVELAWTQSYEAINIANNVLSALDVVDSDIRDRVEGEALFVRSLLYFELVKLYGQPYISGDPASNDGVPLVLEPTRSIDESAEVSRNSVAEVYTQVINDLTRAESLLPATNGTFATSGAAAAILSRVYLQQQDYAGARDAANRVISSNQYSLVTNYADAFATTTNTSEDIFAIQVSSQDGVNDMNTFYAPDEFGGRGDIDILQAHLDLYEAGDDRLAFFFQDESDVTRTGKWINIFGNVGVVRLAEMYLTRAEGNFEEGTTVGDTPTNDVNAVRDRAGVDDLLPTEVDKDAILFERKLELAFEGQLLHDIKRTERSVGALAFDAPELVYPIPQRERDVNPNLTQNQGYGQ</sequence>
<comment type="caution">
    <text evidence="8">The sequence shown here is derived from an EMBL/GenBank/DDBJ whole genome shotgun (WGS) entry which is preliminary data.</text>
</comment>
<dbReference type="RefSeq" id="WP_165142904.1">
    <property type="nucleotide sequence ID" value="NZ_JAALLT010000004.1"/>
</dbReference>
<dbReference type="Proteomes" id="UP000473278">
    <property type="component" value="Unassembled WGS sequence"/>
</dbReference>
<keyword evidence="5" id="KW-0998">Cell outer membrane</keyword>
<organism evidence="8 9">
    <name type="scientific">Halalkalibaculum roseum</name>
    <dbReference type="NCBI Taxonomy" id="2709311"/>
    <lineage>
        <taxon>Bacteria</taxon>
        <taxon>Pseudomonadati</taxon>
        <taxon>Balneolota</taxon>
        <taxon>Balneolia</taxon>
        <taxon>Balneolales</taxon>
        <taxon>Balneolaceae</taxon>
        <taxon>Halalkalibaculum</taxon>
    </lineage>
</organism>
<dbReference type="CDD" id="cd08977">
    <property type="entry name" value="SusD"/>
    <property type="match status" value="1"/>
</dbReference>
<dbReference type="SUPFAM" id="SSF48452">
    <property type="entry name" value="TPR-like"/>
    <property type="match status" value="1"/>
</dbReference>
<keyword evidence="9" id="KW-1185">Reference proteome</keyword>
<dbReference type="GO" id="GO:0009279">
    <property type="term" value="C:cell outer membrane"/>
    <property type="evidence" value="ECO:0007669"/>
    <property type="project" value="UniProtKB-SubCell"/>
</dbReference>
<keyword evidence="3" id="KW-0732">Signal</keyword>
<reference evidence="8 9" key="1">
    <citation type="submission" date="2020-02" db="EMBL/GenBank/DDBJ databases">
        <title>Balneolaceae bacterium YR4-1, complete genome.</title>
        <authorList>
            <person name="Li Y."/>
            <person name="Wu S."/>
        </authorList>
    </citation>
    <scope>NUCLEOTIDE SEQUENCE [LARGE SCALE GENOMIC DNA]</scope>
    <source>
        <strain evidence="8 9">YR4-1</strain>
    </source>
</reference>
<evidence type="ECO:0000256" key="3">
    <source>
        <dbReference type="ARBA" id="ARBA00022729"/>
    </source>
</evidence>
<comment type="similarity">
    <text evidence="2">Belongs to the SusD family.</text>
</comment>
<feature type="domain" description="SusD-like N-terminal" evidence="7">
    <location>
        <begin position="31"/>
        <end position="231"/>
    </location>
</feature>
<gene>
    <name evidence="8" type="ORF">G3570_12540</name>
</gene>
<evidence type="ECO:0000313" key="9">
    <source>
        <dbReference type="Proteomes" id="UP000473278"/>
    </source>
</evidence>
<proteinExistence type="inferred from homology"/>
<dbReference type="EMBL" id="JAALLT010000004">
    <property type="protein sequence ID" value="NGP77468.1"/>
    <property type="molecule type" value="Genomic_DNA"/>
</dbReference>
<dbReference type="InterPro" id="IPR012944">
    <property type="entry name" value="SusD_RagB_dom"/>
</dbReference>
<protein>
    <submittedName>
        <fullName evidence="8">RagB/SusD family nutrient uptake outer membrane protein</fullName>
    </submittedName>
</protein>
<evidence type="ECO:0000259" key="7">
    <source>
        <dbReference type="Pfam" id="PF14322"/>
    </source>
</evidence>
<dbReference type="Gene3D" id="1.25.40.390">
    <property type="match status" value="1"/>
</dbReference>
<name>A0A6M1SYR8_9BACT</name>
<accession>A0A6M1SYR8</accession>
<dbReference type="InterPro" id="IPR011990">
    <property type="entry name" value="TPR-like_helical_dom_sf"/>
</dbReference>
<dbReference type="Pfam" id="PF14322">
    <property type="entry name" value="SusD-like_3"/>
    <property type="match status" value="1"/>
</dbReference>
<dbReference type="PROSITE" id="PS51257">
    <property type="entry name" value="PROKAR_LIPOPROTEIN"/>
    <property type="match status" value="1"/>
</dbReference>
<evidence type="ECO:0000259" key="6">
    <source>
        <dbReference type="Pfam" id="PF07980"/>
    </source>
</evidence>
<dbReference type="InterPro" id="IPR033985">
    <property type="entry name" value="SusD-like_N"/>
</dbReference>
<keyword evidence="4" id="KW-0472">Membrane</keyword>
<evidence type="ECO:0000256" key="5">
    <source>
        <dbReference type="ARBA" id="ARBA00023237"/>
    </source>
</evidence>
<feature type="domain" description="RagB/SusD" evidence="6">
    <location>
        <begin position="341"/>
        <end position="415"/>
    </location>
</feature>
<comment type="subcellular location">
    <subcellularLocation>
        <location evidence="1">Cell outer membrane</location>
    </subcellularLocation>
</comment>
<evidence type="ECO:0000313" key="8">
    <source>
        <dbReference type="EMBL" id="NGP77468.1"/>
    </source>
</evidence>
<dbReference type="Pfam" id="PF07980">
    <property type="entry name" value="SusD_RagB"/>
    <property type="match status" value="1"/>
</dbReference>
<evidence type="ECO:0000256" key="4">
    <source>
        <dbReference type="ARBA" id="ARBA00023136"/>
    </source>
</evidence>